<evidence type="ECO:0000256" key="7">
    <source>
        <dbReference type="SAM" id="MobiDB-lite"/>
    </source>
</evidence>
<dbReference type="PANTHER" id="PTHR12270">
    <property type="entry name" value="GLYCOSYLTRANSFERASE-RELATED"/>
    <property type="match status" value="1"/>
</dbReference>
<keyword evidence="6" id="KW-0325">Glycoprotein</keyword>
<proteinExistence type="predicted"/>
<evidence type="ECO:0000256" key="2">
    <source>
        <dbReference type="ARBA" id="ARBA00022692"/>
    </source>
</evidence>
<feature type="transmembrane region" description="Helical" evidence="8">
    <location>
        <begin position="284"/>
        <end position="310"/>
    </location>
</feature>
<organism evidence="10">
    <name type="scientific">Melampsora larici-populina (strain 98AG31 / pathotype 3-4-7)</name>
    <name type="common">Poplar leaf rust fungus</name>
    <dbReference type="NCBI Taxonomy" id="747676"/>
    <lineage>
        <taxon>Eukaryota</taxon>
        <taxon>Fungi</taxon>
        <taxon>Dikarya</taxon>
        <taxon>Basidiomycota</taxon>
        <taxon>Pucciniomycotina</taxon>
        <taxon>Pucciniomycetes</taxon>
        <taxon>Pucciniales</taxon>
        <taxon>Melampsoraceae</taxon>
        <taxon>Melampsora</taxon>
    </lineage>
</organism>
<dbReference type="KEGG" id="mlr:MELLADRAFT_90333"/>
<feature type="compositionally biased region" description="Polar residues" evidence="7">
    <location>
        <begin position="67"/>
        <end position="77"/>
    </location>
</feature>
<evidence type="ECO:0000256" key="6">
    <source>
        <dbReference type="ARBA" id="ARBA00023180"/>
    </source>
</evidence>
<dbReference type="Proteomes" id="UP000001072">
    <property type="component" value="Unassembled WGS sequence"/>
</dbReference>
<accession>F4RWK0</accession>
<feature type="compositionally biased region" description="Polar residues" evidence="7">
    <location>
        <begin position="30"/>
        <end position="45"/>
    </location>
</feature>
<dbReference type="GO" id="GO:0035269">
    <property type="term" value="P:protein O-linked glycosylation via mannose"/>
    <property type="evidence" value="ECO:0007669"/>
    <property type="project" value="TreeGrafter"/>
</dbReference>
<keyword evidence="2 8" id="KW-0812">Transmembrane</keyword>
<name>F4RWK0_MELLP</name>
<evidence type="ECO:0000256" key="4">
    <source>
        <dbReference type="ARBA" id="ARBA00022989"/>
    </source>
</evidence>
<gene>
    <name evidence="9" type="ORF">MELLADRAFT_90333</name>
</gene>
<dbReference type="InParanoid" id="F4RWK0"/>
<feature type="compositionally biased region" description="Basic residues" evidence="7">
    <location>
        <begin position="1"/>
        <end position="11"/>
    </location>
</feature>
<dbReference type="AlphaFoldDB" id="F4RWK0"/>
<dbReference type="GO" id="GO:0042285">
    <property type="term" value="F:xylosyltransferase activity"/>
    <property type="evidence" value="ECO:0007669"/>
    <property type="project" value="TreeGrafter"/>
</dbReference>
<evidence type="ECO:0000256" key="5">
    <source>
        <dbReference type="ARBA" id="ARBA00023136"/>
    </source>
</evidence>
<dbReference type="HOGENOM" id="CLU_325746_0_0_1"/>
<evidence type="ECO:0008006" key="11">
    <source>
        <dbReference type="Google" id="ProtNLM"/>
    </source>
</evidence>
<keyword evidence="5 8" id="KW-0472">Membrane</keyword>
<evidence type="ECO:0000256" key="1">
    <source>
        <dbReference type="ARBA" id="ARBA00004606"/>
    </source>
</evidence>
<dbReference type="OrthoDB" id="3056235at2759"/>
<evidence type="ECO:0000313" key="9">
    <source>
        <dbReference type="EMBL" id="EGG03295.1"/>
    </source>
</evidence>
<sequence>MPLRPGPRKRSNSINPSPSSKQQKDSTSTTEGSGSKALPSSTEWASQRFGFDHSSSNPSTPPYLGTPETTPRISRIASNEKNRSTLSSSTIDSPSHTFFEYELGQGCARAGSPSGRHFLSPSQSDQSFSIMNCSAKSSSSPDRREDTRIEFERSGNPPCSPAAGISSSVAVTATVTITSTAVPPAGFSRTGQPTTHRRLTSLDNANRPQEFTLRKTAPPPINVPALTWSEKPIDFLTASSSGSSSSDPPRSFIYTFLRGWPSSSSGYENSASHSDKKDSLSFRYLIRTFLFLPLGFLQFLLAPFGSLIFIPEFLHSSTISKSSGFSPHSKPRGRKLPNLLALLYVFFSITIFSQEMCVRFGLVTSKSQGKFKALKARLVIRKVEELAWVRDWASARFGTNENATSLVNPSPVSVEDVKSQDTAWDPNVALKRRPVEINHSSSGGRLSGQLNLNADPFSIFPHAARFAKMHSKLGSEFTSDISPFFFKSTNPVETSAITACLYTNSFWLAQLPDFLTEWPGPISLVVESTSSDRHELISAIERLRVDNPAIRALVDFHLVFNAVSDLRRDHTLQRMLTAPLATNAHLNLARFFSRTDLVWLVGDARVTPGAGLYQSLVDDATIRRRVLDYGDAIVVPTFGIERNRKASPIPKENIDTETAVEYLKSEFTSLKLPRSEWPTSKEGLVSLADTDEPHETPISLFDRSWQPTKGPTNWPLWKILKGDELLQRSAEEGGGIGLGVAPGKVGGGDELYRVSNYELNYAPNLIMSREGQAWCTERFEVNKAACVYQMYLSGAELWVTPRGWAFTLERMHVKARELNDAQRLMDSISSRLYTKFHQEACMQYGREFISLGIWDDERASHLRAMCSKVLTSWGVGAITPGKH</sequence>
<evidence type="ECO:0000313" key="10">
    <source>
        <dbReference type="Proteomes" id="UP000001072"/>
    </source>
</evidence>
<dbReference type="GO" id="GO:0015020">
    <property type="term" value="F:glucuronosyltransferase activity"/>
    <property type="evidence" value="ECO:0007669"/>
    <property type="project" value="TreeGrafter"/>
</dbReference>
<feature type="compositionally biased region" description="Low complexity" evidence="7">
    <location>
        <begin position="84"/>
        <end position="95"/>
    </location>
</feature>
<reference evidence="10" key="1">
    <citation type="journal article" date="2011" name="Proc. Natl. Acad. Sci. U.S.A.">
        <title>Obligate biotrophy features unraveled by the genomic analysis of rust fungi.</title>
        <authorList>
            <person name="Duplessis S."/>
            <person name="Cuomo C.A."/>
            <person name="Lin Y.-C."/>
            <person name="Aerts A."/>
            <person name="Tisserant E."/>
            <person name="Veneault-Fourrey C."/>
            <person name="Joly D.L."/>
            <person name="Hacquard S."/>
            <person name="Amselem J."/>
            <person name="Cantarel B.L."/>
            <person name="Chiu R."/>
            <person name="Coutinho P.M."/>
            <person name="Feau N."/>
            <person name="Field M."/>
            <person name="Frey P."/>
            <person name="Gelhaye E."/>
            <person name="Goldberg J."/>
            <person name="Grabherr M.G."/>
            <person name="Kodira C.D."/>
            <person name="Kohler A."/>
            <person name="Kuees U."/>
            <person name="Lindquist E.A."/>
            <person name="Lucas S.M."/>
            <person name="Mago R."/>
            <person name="Mauceli E."/>
            <person name="Morin E."/>
            <person name="Murat C."/>
            <person name="Pangilinan J.L."/>
            <person name="Park R."/>
            <person name="Pearson M."/>
            <person name="Quesneville H."/>
            <person name="Rouhier N."/>
            <person name="Sakthikumar S."/>
            <person name="Salamov A.A."/>
            <person name="Schmutz J."/>
            <person name="Selles B."/>
            <person name="Shapiro H."/>
            <person name="Tanguay P."/>
            <person name="Tuskan G.A."/>
            <person name="Henrissat B."/>
            <person name="Van de Peer Y."/>
            <person name="Rouze P."/>
            <person name="Ellis J.G."/>
            <person name="Dodds P.N."/>
            <person name="Schein J.E."/>
            <person name="Zhong S."/>
            <person name="Hamelin R.C."/>
            <person name="Grigoriev I.V."/>
            <person name="Szabo L.J."/>
            <person name="Martin F."/>
        </authorList>
    </citation>
    <scope>NUCLEOTIDE SEQUENCE [LARGE SCALE GENOMIC DNA]</scope>
    <source>
        <strain evidence="10">98AG31 / pathotype 3-4-7</strain>
    </source>
</reference>
<dbReference type="GeneID" id="18935531"/>
<comment type="subcellular location">
    <subcellularLocation>
        <location evidence="1">Membrane</location>
        <topology evidence="1">Single-pass type II membrane protein</topology>
    </subcellularLocation>
</comment>
<evidence type="ECO:0000256" key="3">
    <source>
        <dbReference type="ARBA" id="ARBA00022968"/>
    </source>
</evidence>
<dbReference type="VEuPathDB" id="FungiDB:MELLADRAFT_90333"/>
<dbReference type="EMBL" id="GL883125">
    <property type="protein sequence ID" value="EGG03295.1"/>
    <property type="molecule type" value="Genomic_DNA"/>
</dbReference>
<keyword evidence="10" id="KW-1185">Reference proteome</keyword>
<dbReference type="eggNOG" id="ENOG502RRW1">
    <property type="taxonomic scope" value="Eukaryota"/>
</dbReference>
<dbReference type="InterPro" id="IPR051292">
    <property type="entry name" value="Xyl/GlcA_transferase"/>
</dbReference>
<dbReference type="RefSeq" id="XP_007413430.1">
    <property type="nucleotide sequence ID" value="XM_007413368.1"/>
</dbReference>
<dbReference type="PANTHER" id="PTHR12270:SF25">
    <property type="entry name" value="GLYCOSYLTRANSFERASE-LIKE PROTEIN LARGE"/>
    <property type="match status" value="1"/>
</dbReference>
<dbReference type="GO" id="GO:0016020">
    <property type="term" value="C:membrane"/>
    <property type="evidence" value="ECO:0007669"/>
    <property type="project" value="UniProtKB-SubCell"/>
</dbReference>
<keyword evidence="4 8" id="KW-1133">Transmembrane helix</keyword>
<feature type="compositionally biased region" description="Low complexity" evidence="7">
    <location>
        <begin position="16"/>
        <end position="29"/>
    </location>
</feature>
<keyword evidence="3" id="KW-0735">Signal-anchor</keyword>
<feature type="region of interest" description="Disordered" evidence="7">
    <location>
        <begin position="1"/>
        <end position="95"/>
    </location>
</feature>
<feature type="transmembrane region" description="Helical" evidence="8">
    <location>
        <begin position="339"/>
        <end position="362"/>
    </location>
</feature>
<protein>
    <recommendedName>
        <fullName evidence="11">Glycosyltransferase family 49 protein</fullName>
    </recommendedName>
</protein>
<evidence type="ECO:0000256" key="8">
    <source>
        <dbReference type="SAM" id="Phobius"/>
    </source>
</evidence>